<dbReference type="RefSeq" id="WP_378047542.1">
    <property type="nucleotide sequence ID" value="NZ_JBHMDN010000013.1"/>
</dbReference>
<evidence type="ECO:0000313" key="3">
    <source>
        <dbReference type="EMBL" id="MFC7148018.1"/>
    </source>
</evidence>
<proteinExistence type="predicted"/>
<dbReference type="InterPro" id="IPR055170">
    <property type="entry name" value="GFO_IDH_MocA-like_dom"/>
</dbReference>
<feature type="domain" description="Gfo/Idh/MocA-like oxidoreductase N-terminal" evidence="1">
    <location>
        <begin position="2"/>
        <end position="118"/>
    </location>
</feature>
<dbReference type="InterPro" id="IPR036291">
    <property type="entry name" value="NAD(P)-bd_dom_sf"/>
</dbReference>
<dbReference type="InterPro" id="IPR000683">
    <property type="entry name" value="Gfo/Idh/MocA-like_OxRdtase_N"/>
</dbReference>
<dbReference type="Pfam" id="PF22725">
    <property type="entry name" value="GFO_IDH_MocA_C3"/>
    <property type="match status" value="1"/>
</dbReference>
<dbReference type="PANTHER" id="PTHR43054:SF1">
    <property type="entry name" value="SCYLLO-INOSITOL 2-DEHYDROGENASE (NADP(+)) IOLU"/>
    <property type="match status" value="1"/>
</dbReference>
<name>A0ABW2F867_9BACL</name>
<dbReference type="Proteomes" id="UP001596378">
    <property type="component" value="Unassembled WGS sequence"/>
</dbReference>
<evidence type="ECO:0000259" key="2">
    <source>
        <dbReference type="Pfam" id="PF22725"/>
    </source>
</evidence>
<protein>
    <submittedName>
        <fullName evidence="3">Gfo/Idh/MocA family protein</fullName>
    </submittedName>
</protein>
<keyword evidence="4" id="KW-1185">Reference proteome</keyword>
<dbReference type="Gene3D" id="3.40.50.720">
    <property type="entry name" value="NAD(P)-binding Rossmann-like Domain"/>
    <property type="match status" value="1"/>
</dbReference>
<organism evidence="3 4">
    <name type="scientific">Cohnella cellulosilytica</name>
    <dbReference type="NCBI Taxonomy" id="986710"/>
    <lineage>
        <taxon>Bacteria</taxon>
        <taxon>Bacillati</taxon>
        <taxon>Bacillota</taxon>
        <taxon>Bacilli</taxon>
        <taxon>Bacillales</taxon>
        <taxon>Paenibacillaceae</taxon>
        <taxon>Cohnella</taxon>
    </lineage>
</organism>
<dbReference type="PANTHER" id="PTHR43054">
    <property type="match status" value="1"/>
</dbReference>
<dbReference type="Pfam" id="PF01408">
    <property type="entry name" value="GFO_IDH_MocA"/>
    <property type="match status" value="1"/>
</dbReference>
<reference evidence="4" key="1">
    <citation type="journal article" date="2019" name="Int. J. Syst. Evol. Microbiol.">
        <title>The Global Catalogue of Microorganisms (GCM) 10K type strain sequencing project: providing services to taxonomists for standard genome sequencing and annotation.</title>
        <authorList>
            <consortium name="The Broad Institute Genomics Platform"/>
            <consortium name="The Broad Institute Genome Sequencing Center for Infectious Disease"/>
            <person name="Wu L."/>
            <person name="Ma J."/>
        </authorList>
    </citation>
    <scope>NUCLEOTIDE SEQUENCE [LARGE SCALE GENOMIC DNA]</scope>
    <source>
        <strain evidence="4">KCTC 12907</strain>
    </source>
</reference>
<dbReference type="EMBL" id="JBHTAI010000003">
    <property type="protein sequence ID" value="MFC7148018.1"/>
    <property type="molecule type" value="Genomic_DNA"/>
</dbReference>
<feature type="domain" description="GFO/IDH/MocA-like oxidoreductase" evidence="2">
    <location>
        <begin position="138"/>
        <end position="248"/>
    </location>
</feature>
<comment type="caution">
    <text evidence="3">The sequence shown here is derived from an EMBL/GenBank/DDBJ whole genome shotgun (WGS) entry which is preliminary data.</text>
</comment>
<gene>
    <name evidence="3" type="ORF">ACFQMJ_05665</name>
</gene>
<dbReference type="Gene3D" id="3.30.360.10">
    <property type="entry name" value="Dihydrodipicolinate Reductase, domain 2"/>
    <property type="match status" value="1"/>
</dbReference>
<dbReference type="SUPFAM" id="SSF51735">
    <property type="entry name" value="NAD(P)-binding Rossmann-fold domains"/>
    <property type="match status" value="1"/>
</dbReference>
<evidence type="ECO:0000313" key="4">
    <source>
        <dbReference type="Proteomes" id="UP001596378"/>
    </source>
</evidence>
<accession>A0ABW2F867</accession>
<dbReference type="SUPFAM" id="SSF55347">
    <property type="entry name" value="Glyceraldehyde-3-phosphate dehydrogenase-like, C-terminal domain"/>
    <property type="match status" value="1"/>
</dbReference>
<sequence>MLKFGIIGTNWITDDFIDAAKRNEDIALTAVYSRTEDKGRAFADKHGIPNVYTDLERFAAAGEFDAVYIATPNATHADQAILFLGKGKHVLCEKPLASNAREARRMIEAAMAGGVLLMEAMKSTFTPTFRAVRDNLHKIGTVRRYFGSYCQYSSRYDLYKRGELPNAFNPALSNGSLMDLGVYCLYPLVVLFGAPERIQASAFKLASGADGAGSLLLGYEGMDAVVHYSKIVDSYSSAEIQGENGTIVFDKISRPDQAHIRYRDGSVEELTQPQEDNAMYYEVREFADLIASGKLESDVNSYDNSLQVMELMDEARRQTGLVYPADKDEE</sequence>
<evidence type="ECO:0000259" key="1">
    <source>
        <dbReference type="Pfam" id="PF01408"/>
    </source>
</evidence>